<feature type="region of interest" description="Disordered" evidence="1">
    <location>
        <begin position="84"/>
        <end position="106"/>
    </location>
</feature>
<evidence type="ECO:0000313" key="3">
    <source>
        <dbReference type="Proteomes" id="UP001230504"/>
    </source>
</evidence>
<reference evidence="2" key="1">
    <citation type="submission" date="2021-06" db="EMBL/GenBank/DDBJ databases">
        <title>Comparative genomics, transcriptomics and evolutionary studies reveal genomic signatures of adaptation to plant cell wall in hemibiotrophic fungi.</title>
        <authorList>
            <consortium name="DOE Joint Genome Institute"/>
            <person name="Baroncelli R."/>
            <person name="Diaz J.F."/>
            <person name="Benocci T."/>
            <person name="Peng M."/>
            <person name="Battaglia E."/>
            <person name="Haridas S."/>
            <person name="Andreopoulos W."/>
            <person name="Labutti K."/>
            <person name="Pangilinan J."/>
            <person name="Floch G.L."/>
            <person name="Makela M.R."/>
            <person name="Henrissat B."/>
            <person name="Grigoriev I.V."/>
            <person name="Crouch J.A."/>
            <person name="De Vries R.P."/>
            <person name="Sukno S.A."/>
            <person name="Thon M.R."/>
        </authorList>
    </citation>
    <scope>NUCLEOTIDE SEQUENCE</scope>
    <source>
        <strain evidence="2">CBS 125086</strain>
    </source>
</reference>
<keyword evidence="3" id="KW-1185">Reference proteome</keyword>
<dbReference type="GeneID" id="85447568"/>
<evidence type="ECO:0000313" key="2">
    <source>
        <dbReference type="EMBL" id="KAK1596971.1"/>
    </source>
</evidence>
<dbReference type="AlphaFoldDB" id="A0AAD8Q6T8"/>
<organism evidence="2 3">
    <name type="scientific">Colletotrichum navitas</name>
    <dbReference type="NCBI Taxonomy" id="681940"/>
    <lineage>
        <taxon>Eukaryota</taxon>
        <taxon>Fungi</taxon>
        <taxon>Dikarya</taxon>
        <taxon>Ascomycota</taxon>
        <taxon>Pezizomycotina</taxon>
        <taxon>Sordariomycetes</taxon>
        <taxon>Hypocreomycetidae</taxon>
        <taxon>Glomerellales</taxon>
        <taxon>Glomerellaceae</taxon>
        <taxon>Colletotrichum</taxon>
        <taxon>Colletotrichum graminicola species complex</taxon>
    </lineage>
</organism>
<dbReference type="Proteomes" id="UP001230504">
    <property type="component" value="Unassembled WGS sequence"/>
</dbReference>
<comment type="caution">
    <text evidence="2">The sequence shown here is derived from an EMBL/GenBank/DDBJ whole genome shotgun (WGS) entry which is preliminary data.</text>
</comment>
<dbReference type="EMBL" id="JAHLJV010000010">
    <property type="protein sequence ID" value="KAK1596971.1"/>
    <property type="molecule type" value="Genomic_DNA"/>
</dbReference>
<name>A0AAD8Q6T8_9PEZI</name>
<protein>
    <submittedName>
        <fullName evidence="2">Uncharacterized protein</fullName>
    </submittedName>
</protein>
<proteinExistence type="predicted"/>
<dbReference type="RefSeq" id="XP_060417808.1">
    <property type="nucleotide sequence ID" value="XM_060563328.1"/>
</dbReference>
<gene>
    <name evidence="2" type="ORF">LY79DRAFT_667103</name>
</gene>
<accession>A0AAD8Q6T8</accession>
<sequence length="106" mass="11674">MCRWMLLRGQAKARSNGYPGKFDNNGNTVKFAFGGDGDLYKPSFFINSQCYELTAIEISTSKPDPMHCAYGLKLCIGGAQGDVDGSGNSRPSMRWRTGFTKRYTSA</sequence>
<evidence type="ECO:0000256" key="1">
    <source>
        <dbReference type="SAM" id="MobiDB-lite"/>
    </source>
</evidence>